<dbReference type="Gene3D" id="3.30.160.60">
    <property type="entry name" value="Classic Zinc Finger"/>
    <property type="match status" value="3"/>
</dbReference>
<comment type="subcellular location">
    <subcellularLocation>
        <location evidence="1">Nucleus</location>
    </subcellularLocation>
</comment>
<dbReference type="SMART" id="SM00355">
    <property type="entry name" value="ZnF_C2H2"/>
    <property type="match status" value="3"/>
</dbReference>
<dbReference type="GO" id="GO:0005634">
    <property type="term" value="C:nucleus"/>
    <property type="evidence" value="ECO:0007669"/>
    <property type="project" value="UniProtKB-SubCell"/>
</dbReference>
<evidence type="ECO:0000259" key="12">
    <source>
        <dbReference type="PROSITE" id="PS50157"/>
    </source>
</evidence>
<reference evidence="13" key="1">
    <citation type="submission" date="2025-08" db="UniProtKB">
        <authorList>
            <consortium name="Ensembl"/>
        </authorList>
    </citation>
    <scope>IDENTIFICATION</scope>
</reference>
<dbReference type="GeneTree" id="ENSGT00980000202586"/>
<evidence type="ECO:0000256" key="4">
    <source>
        <dbReference type="ARBA" id="ARBA00022737"/>
    </source>
</evidence>
<evidence type="ECO:0000256" key="7">
    <source>
        <dbReference type="ARBA" id="ARBA00023015"/>
    </source>
</evidence>
<evidence type="ECO:0000256" key="8">
    <source>
        <dbReference type="ARBA" id="ARBA00023125"/>
    </source>
</evidence>
<dbReference type="PROSITE" id="PS00028">
    <property type="entry name" value="ZINC_FINGER_C2H2_1"/>
    <property type="match status" value="3"/>
</dbReference>
<keyword evidence="14" id="KW-1185">Reference proteome</keyword>
<evidence type="ECO:0000256" key="11">
    <source>
        <dbReference type="PROSITE-ProRule" id="PRU00042"/>
    </source>
</evidence>
<organism evidence="13 14">
    <name type="scientific">Seriola lalandi dorsalis</name>
    <dbReference type="NCBI Taxonomy" id="1841481"/>
    <lineage>
        <taxon>Eukaryota</taxon>
        <taxon>Metazoa</taxon>
        <taxon>Chordata</taxon>
        <taxon>Craniata</taxon>
        <taxon>Vertebrata</taxon>
        <taxon>Euteleostomi</taxon>
        <taxon>Actinopterygii</taxon>
        <taxon>Neopterygii</taxon>
        <taxon>Teleostei</taxon>
        <taxon>Neoteleostei</taxon>
        <taxon>Acanthomorphata</taxon>
        <taxon>Carangaria</taxon>
        <taxon>Carangiformes</taxon>
        <taxon>Carangidae</taxon>
        <taxon>Seriola</taxon>
    </lineage>
</organism>
<keyword evidence="8" id="KW-0238">DNA-binding</keyword>
<dbReference type="FunFam" id="3.30.160.60:FF:000965">
    <property type="entry name" value="Neurotrophin receptor-interacting factor homolog"/>
    <property type="match status" value="1"/>
</dbReference>
<accession>A0A3B4XP13</accession>
<dbReference type="PROSITE" id="PS50157">
    <property type="entry name" value="ZINC_FINGER_C2H2_2"/>
    <property type="match status" value="3"/>
</dbReference>
<dbReference type="InterPro" id="IPR050752">
    <property type="entry name" value="C2H2-ZF_domain"/>
</dbReference>
<dbReference type="Pfam" id="PF13912">
    <property type="entry name" value="zf-C2H2_6"/>
    <property type="match status" value="1"/>
</dbReference>
<dbReference type="SUPFAM" id="SSF57667">
    <property type="entry name" value="beta-beta-alpha zinc fingers"/>
    <property type="match status" value="2"/>
</dbReference>
<keyword evidence="5 11" id="KW-0863">Zinc-finger</keyword>
<dbReference type="Ensembl" id="ENSSLDT00000020594.1">
    <property type="protein sequence ID" value="ENSSLDP00000019925.1"/>
    <property type="gene ID" value="ENSSLDG00000015606.1"/>
</dbReference>
<keyword evidence="4" id="KW-0677">Repeat</keyword>
<evidence type="ECO:0000313" key="13">
    <source>
        <dbReference type="Ensembl" id="ENSSLDP00000019925.1"/>
    </source>
</evidence>
<evidence type="ECO:0000256" key="6">
    <source>
        <dbReference type="ARBA" id="ARBA00022833"/>
    </source>
</evidence>
<sequence length="160" mass="18462">QEDPPEKSSPRTQDKLSSSMLKMCFTDGLLLISHLEDHGRQEQEKKRNTCTKCGRVCTSQKNLEKHMKTHGFDQKYHCPDYSDSDSAPYFPCHVCGKTFPTSESLEDHQRCHLGEKPHECEECGRCFFQASQLQQHQRIHLKTHMSQLGEMHLCEIGMPV</sequence>
<feature type="domain" description="C2H2-type" evidence="12">
    <location>
        <begin position="118"/>
        <end position="140"/>
    </location>
</feature>
<dbReference type="FunFam" id="3.30.160.60:FF:000006">
    <property type="entry name" value="Zinc finger protein 184 (Kruppel-like)"/>
    <property type="match status" value="1"/>
</dbReference>
<keyword evidence="6" id="KW-0862">Zinc</keyword>
<keyword evidence="9" id="KW-0804">Transcription</keyword>
<keyword evidence="7" id="KW-0805">Transcription regulation</keyword>
<keyword evidence="3" id="KW-0479">Metal-binding</keyword>
<reference evidence="13" key="2">
    <citation type="submission" date="2025-09" db="UniProtKB">
        <authorList>
            <consortium name="Ensembl"/>
        </authorList>
    </citation>
    <scope>IDENTIFICATION</scope>
</reference>
<protein>
    <recommendedName>
        <fullName evidence="12">C2H2-type domain-containing protein</fullName>
    </recommendedName>
</protein>
<evidence type="ECO:0000313" key="14">
    <source>
        <dbReference type="Proteomes" id="UP000261360"/>
    </source>
</evidence>
<dbReference type="GO" id="GO:0008270">
    <property type="term" value="F:zinc ion binding"/>
    <property type="evidence" value="ECO:0007669"/>
    <property type="project" value="UniProtKB-KW"/>
</dbReference>
<evidence type="ECO:0000256" key="1">
    <source>
        <dbReference type="ARBA" id="ARBA00004123"/>
    </source>
</evidence>
<evidence type="ECO:0000256" key="9">
    <source>
        <dbReference type="ARBA" id="ARBA00023163"/>
    </source>
</evidence>
<evidence type="ECO:0000256" key="3">
    <source>
        <dbReference type="ARBA" id="ARBA00022723"/>
    </source>
</evidence>
<dbReference type="Proteomes" id="UP000261360">
    <property type="component" value="Unplaced"/>
</dbReference>
<dbReference type="PANTHER" id="PTHR24384:SF189">
    <property type="entry name" value="C2H2-TYPE DOMAIN-CONTAINING PROTEIN-RELATED"/>
    <property type="match status" value="1"/>
</dbReference>
<keyword evidence="10" id="KW-0539">Nucleus</keyword>
<dbReference type="GO" id="GO:0000978">
    <property type="term" value="F:RNA polymerase II cis-regulatory region sequence-specific DNA binding"/>
    <property type="evidence" value="ECO:0007669"/>
    <property type="project" value="TreeGrafter"/>
</dbReference>
<dbReference type="PANTHER" id="PTHR24384">
    <property type="entry name" value="FINGER PUTATIVE TRANSCRIPTION FACTOR FAMILY-RELATED"/>
    <property type="match status" value="1"/>
</dbReference>
<dbReference type="InterPro" id="IPR013087">
    <property type="entry name" value="Znf_C2H2_type"/>
</dbReference>
<evidence type="ECO:0000256" key="2">
    <source>
        <dbReference type="ARBA" id="ARBA00006991"/>
    </source>
</evidence>
<name>A0A3B4XP13_SERLL</name>
<proteinExistence type="inferred from homology"/>
<evidence type="ECO:0000256" key="5">
    <source>
        <dbReference type="ARBA" id="ARBA00022771"/>
    </source>
</evidence>
<dbReference type="AlphaFoldDB" id="A0A3B4XP13"/>
<dbReference type="Pfam" id="PF00096">
    <property type="entry name" value="zf-C2H2"/>
    <property type="match status" value="2"/>
</dbReference>
<comment type="similarity">
    <text evidence="2">Belongs to the krueppel C2H2-type zinc-finger protein family.</text>
</comment>
<dbReference type="GO" id="GO:0000981">
    <property type="term" value="F:DNA-binding transcription factor activity, RNA polymerase II-specific"/>
    <property type="evidence" value="ECO:0007669"/>
    <property type="project" value="TreeGrafter"/>
</dbReference>
<feature type="domain" description="C2H2-type" evidence="12">
    <location>
        <begin position="90"/>
        <end position="117"/>
    </location>
</feature>
<dbReference type="InterPro" id="IPR036236">
    <property type="entry name" value="Znf_C2H2_sf"/>
</dbReference>
<evidence type="ECO:0000256" key="10">
    <source>
        <dbReference type="ARBA" id="ARBA00023242"/>
    </source>
</evidence>
<feature type="domain" description="C2H2-type" evidence="12">
    <location>
        <begin position="48"/>
        <end position="75"/>
    </location>
</feature>